<keyword evidence="1" id="KW-1133">Transmembrane helix</keyword>
<dbReference type="RefSeq" id="WP_386431076.1">
    <property type="nucleotide sequence ID" value="NZ_JBHSBB010000014.1"/>
</dbReference>
<organism evidence="2 3">
    <name type="scientific">Streptomyces polygonati</name>
    <dbReference type="NCBI Taxonomy" id="1617087"/>
    <lineage>
        <taxon>Bacteria</taxon>
        <taxon>Bacillati</taxon>
        <taxon>Actinomycetota</taxon>
        <taxon>Actinomycetes</taxon>
        <taxon>Kitasatosporales</taxon>
        <taxon>Streptomycetaceae</taxon>
        <taxon>Streptomyces</taxon>
    </lineage>
</organism>
<evidence type="ECO:0000256" key="1">
    <source>
        <dbReference type="SAM" id="Phobius"/>
    </source>
</evidence>
<feature type="transmembrane region" description="Helical" evidence="1">
    <location>
        <begin position="130"/>
        <end position="151"/>
    </location>
</feature>
<evidence type="ECO:0000313" key="2">
    <source>
        <dbReference type="EMBL" id="MFC4033857.1"/>
    </source>
</evidence>
<gene>
    <name evidence="2" type="ORF">ACFO3J_20580</name>
</gene>
<keyword evidence="1" id="KW-0472">Membrane</keyword>
<comment type="caution">
    <text evidence="2">The sequence shown here is derived from an EMBL/GenBank/DDBJ whole genome shotgun (WGS) entry which is preliminary data.</text>
</comment>
<proteinExistence type="predicted"/>
<accession>A0ABV8HSA2</accession>
<sequence>MIEHAEMDSAALLAKIQTAFPRAALGGLDFLVPLNDCEVQFYCMSTSALEFRVKATASSSSGANARSVTAVELLVRSTGVLWAGLEKALKVGGRRGRPNLARCVIEDASYRGALLTCDMTSPMRSTGARVSFGLAAIFTLVGIGLIIWQFSTPHSGSDREANVLGISLSLFVSAIALPVPIFINWREWKKELSWKYVRSGP</sequence>
<feature type="transmembrane region" description="Helical" evidence="1">
    <location>
        <begin position="163"/>
        <end position="185"/>
    </location>
</feature>
<dbReference type="EMBL" id="JBHSBB010000014">
    <property type="protein sequence ID" value="MFC4033857.1"/>
    <property type="molecule type" value="Genomic_DNA"/>
</dbReference>
<protein>
    <submittedName>
        <fullName evidence="2">Uncharacterized protein</fullName>
    </submittedName>
</protein>
<keyword evidence="1" id="KW-0812">Transmembrane</keyword>
<evidence type="ECO:0000313" key="3">
    <source>
        <dbReference type="Proteomes" id="UP001595765"/>
    </source>
</evidence>
<name>A0ABV8HSA2_9ACTN</name>
<keyword evidence="3" id="KW-1185">Reference proteome</keyword>
<dbReference type="Proteomes" id="UP001595765">
    <property type="component" value="Unassembled WGS sequence"/>
</dbReference>
<reference evidence="3" key="1">
    <citation type="journal article" date="2019" name="Int. J. Syst. Evol. Microbiol.">
        <title>The Global Catalogue of Microorganisms (GCM) 10K type strain sequencing project: providing services to taxonomists for standard genome sequencing and annotation.</title>
        <authorList>
            <consortium name="The Broad Institute Genomics Platform"/>
            <consortium name="The Broad Institute Genome Sequencing Center for Infectious Disease"/>
            <person name="Wu L."/>
            <person name="Ma J."/>
        </authorList>
    </citation>
    <scope>NUCLEOTIDE SEQUENCE [LARGE SCALE GENOMIC DNA]</scope>
    <source>
        <strain evidence="3">CGMCC 4.7237</strain>
    </source>
</reference>